<keyword evidence="6" id="KW-1185">Reference proteome</keyword>
<comment type="cofactor">
    <cofactor evidence="1">
        <name>pantetheine 4'-phosphate</name>
        <dbReference type="ChEBI" id="CHEBI:47942"/>
    </cofactor>
</comment>
<sequence length="1138" mass="122954">MSTSGLADVLPLSPLQEGILFLGLYDEGAVDAYTVQLGFDLDGPLDPDRLEAAGLALLDRHPNLRAAFRHEKLSRPVQVIPKRAEPEWRHADLGRLTGADRDAALAGLLAEDRARRFDLARPPLVRFTLVRLGEDHHHLVVSLHHILLDGWSFPLLVDDLFALYETAGDATGLPKVTPYRDYLAWLARQDRDAAGRAWSRALEGFSEPTLLAPEAGSNVRVAPRELTAELPPELTAALAELARGRGWTMNTLVQGAWGLLLAALTGRDDVVFGATVAGRPPELPGVETMVGLFINTLPARARLDPAEPVSAFLSRLQDQQSGLIEHQHLGLTDIQRQAGLGALFDTLAVFENYPLDPGALDRSTGGVRVSGFTGRDATHYPLSLIAYPGERIRLRFGYRPDVLDEDAVQALAGRLVRVFEAIAADPDRRTGRIDVLGAAERDRVLVEWNTTTHDVAPATLPALFEAWAGRAPERTAVVVGDERLPYGELNARANRLARLLIARGAGPEGFVALAVPRSAELIVALLAVLKTGAAYVPVDPDYPAERIGYILGQSRPALLLTTAATAAVLDGHGVDTLVLDTPDGVAAQAAHTDGDVTDAERRTPLSAAHPAYVIYTSGSTGRPKGVAVPHEGIVNRLAWMQAQYGLTEDDRVLQKTPSGFDVSVWEFFWPLTEGATLVVAKPGGHRDPAYLAGLIREQRVTTAHFVPSMLHAFLQEPAAAGCTGLRRVISSGEALPGELRDRFFTVLAAAELHNLYGPTEASVDVTFQPCAADDRPGPVPIGRPVWNTRLYVLDAALRPVPPGTNGELYIAGVQLARGYLDRPALTAERFVADPYGPAGSRMYRTGDLARWTADGTLEYVGRTDDQVKIRGLRIELGEIETVLAEREDVAQATVVAREDTPGDQRLVAYLVPAPGTAAPDAETLRAHLRQSLPDYMVPAAFVTLDELPLTANGKLDRRALPAPEISGGPGARAPRTPQEEILCGLFAEILGATRVGADDNFFDLGGHSLLATRLVSRVRSALGVELPIRALFEHPTPARLAGTLTGADRARDSVRPMVRPEVVPLSHAQRGQWFLNRFAEGSAQYNVFFSVRLHGDVDAGALEAALRDVSDRHEALRTTFPEIDGIPRQVVQAEPQIT</sequence>
<evidence type="ECO:0000256" key="3">
    <source>
        <dbReference type="ARBA" id="ARBA00022553"/>
    </source>
</evidence>
<reference evidence="5 6" key="1">
    <citation type="submission" date="2021-08" db="EMBL/GenBank/DDBJ databases">
        <title>WGS of actinomycetes from Thailand.</title>
        <authorList>
            <person name="Thawai C."/>
        </authorList>
    </citation>
    <scope>NUCLEOTIDE SEQUENCE [LARGE SCALE GENOMIC DNA]</scope>
    <source>
        <strain evidence="5 6">PLK6-54</strain>
    </source>
</reference>
<dbReference type="InterPro" id="IPR000873">
    <property type="entry name" value="AMP-dep_synth/lig_dom"/>
</dbReference>
<keyword evidence="3" id="KW-0597">Phosphoprotein</keyword>
<organism evidence="5 6">
    <name type="scientific">Actinacidiphila acidipaludis</name>
    <dbReference type="NCBI Taxonomy" id="2873382"/>
    <lineage>
        <taxon>Bacteria</taxon>
        <taxon>Bacillati</taxon>
        <taxon>Actinomycetota</taxon>
        <taxon>Actinomycetes</taxon>
        <taxon>Kitasatosporales</taxon>
        <taxon>Streptomycetaceae</taxon>
        <taxon>Actinacidiphila</taxon>
    </lineage>
</organism>
<dbReference type="PANTHER" id="PTHR45527">
    <property type="entry name" value="NONRIBOSOMAL PEPTIDE SYNTHETASE"/>
    <property type="match status" value="1"/>
</dbReference>
<dbReference type="InterPro" id="IPR006162">
    <property type="entry name" value="Ppantetheine_attach_site"/>
</dbReference>
<evidence type="ECO:0000256" key="2">
    <source>
        <dbReference type="ARBA" id="ARBA00022450"/>
    </source>
</evidence>
<name>A0ABS7QIZ4_9ACTN</name>
<dbReference type="PROSITE" id="PS00455">
    <property type="entry name" value="AMP_BINDING"/>
    <property type="match status" value="1"/>
</dbReference>
<accession>A0ABS7QIZ4</accession>
<dbReference type="Gene3D" id="3.30.559.30">
    <property type="entry name" value="Nonribosomal peptide synthetase, condensation domain"/>
    <property type="match status" value="1"/>
</dbReference>
<dbReference type="InterPro" id="IPR036736">
    <property type="entry name" value="ACP-like_sf"/>
</dbReference>
<protein>
    <submittedName>
        <fullName evidence="5">Amino acid adenylation domain-containing protein</fullName>
    </submittedName>
</protein>
<dbReference type="InterPro" id="IPR045851">
    <property type="entry name" value="AMP-bd_C_sf"/>
</dbReference>
<dbReference type="Pfam" id="PF00550">
    <property type="entry name" value="PP-binding"/>
    <property type="match status" value="1"/>
</dbReference>
<dbReference type="Pfam" id="PF00501">
    <property type="entry name" value="AMP-binding"/>
    <property type="match status" value="1"/>
</dbReference>
<dbReference type="CDD" id="cd17646">
    <property type="entry name" value="A_NRPS_AB3403-like"/>
    <property type="match status" value="1"/>
</dbReference>
<dbReference type="SUPFAM" id="SSF47336">
    <property type="entry name" value="ACP-like"/>
    <property type="match status" value="1"/>
</dbReference>
<dbReference type="InterPro" id="IPR020806">
    <property type="entry name" value="PKS_PP-bd"/>
</dbReference>
<evidence type="ECO:0000256" key="1">
    <source>
        <dbReference type="ARBA" id="ARBA00001957"/>
    </source>
</evidence>
<dbReference type="PANTHER" id="PTHR45527:SF1">
    <property type="entry name" value="FATTY ACID SYNTHASE"/>
    <property type="match status" value="1"/>
</dbReference>
<dbReference type="InterPro" id="IPR010071">
    <property type="entry name" value="AA_adenyl_dom"/>
</dbReference>
<comment type="caution">
    <text evidence="5">The sequence shown here is derived from an EMBL/GenBank/DDBJ whole genome shotgun (WGS) entry which is preliminary data.</text>
</comment>
<evidence type="ECO:0000313" key="5">
    <source>
        <dbReference type="EMBL" id="MBY8883145.1"/>
    </source>
</evidence>
<dbReference type="InterPro" id="IPR001242">
    <property type="entry name" value="Condensation_dom"/>
</dbReference>
<evidence type="ECO:0000259" key="4">
    <source>
        <dbReference type="PROSITE" id="PS50075"/>
    </source>
</evidence>
<feature type="non-terminal residue" evidence="5">
    <location>
        <position position="1138"/>
    </location>
</feature>
<dbReference type="InterPro" id="IPR020845">
    <property type="entry name" value="AMP-binding_CS"/>
</dbReference>
<proteinExistence type="predicted"/>
<dbReference type="EMBL" id="JAINZZ010000116">
    <property type="protein sequence ID" value="MBY8883145.1"/>
    <property type="molecule type" value="Genomic_DNA"/>
</dbReference>
<dbReference type="Gene3D" id="1.10.1200.10">
    <property type="entry name" value="ACP-like"/>
    <property type="match status" value="1"/>
</dbReference>
<evidence type="ECO:0000313" key="6">
    <source>
        <dbReference type="Proteomes" id="UP000778578"/>
    </source>
</evidence>
<dbReference type="CDD" id="cd19543">
    <property type="entry name" value="DCL_NRPS"/>
    <property type="match status" value="1"/>
</dbReference>
<dbReference type="SUPFAM" id="SSF52777">
    <property type="entry name" value="CoA-dependent acyltransferases"/>
    <property type="match status" value="3"/>
</dbReference>
<dbReference type="PROSITE" id="PS00012">
    <property type="entry name" value="PHOSPHOPANTETHEINE"/>
    <property type="match status" value="1"/>
</dbReference>
<dbReference type="Proteomes" id="UP000778578">
    <property type="component" value="Unassembled WGS sequence"/>
</dbReference>
<dbReference type="Gene3D" id="2.30.38.10">
    <property type="entry name" value="Luciferase, Domain 3"/>
    <property type="match status" value="1"/>
</dbReference>
<dbReference type="RefSeq" id="WP_222970094.1">
    <property type="nucleotide sequence ID" value="NZ_JAINZZ010000116.1"/>
</dbReference>
<dbReference type="Pfam" id="PF00668">
    <property type="entry name" value="Condensation"/>
    <property type="match status" value="2"/>
</dbReference>
<dbReference type="SUPFAM" id="SSF56801">
    <property type="entry name" value="Acetyl-CoA synthetase-like"/>
    <property type="match status" value="1"/>
</dbReference>
<dbReference type="Gene3D" id="3.30.559.10">
    <property type="entry name" value="Chloramphenicol acetyltransferase-like domain"/>
    <property type="match status" value="2"/>
</dbReference>
<dbReference type="PROSITE" id="PS50075">
    <property type="entry name" value="CARRIER"/>
    <property type="match status" value="1"/>
</dbReference>
<dbReference type="InterPro" id="IPR023213">
    <property type="entry name" value="CAT-like_dom_sf"/>
</dbReference>
<dbReference type="SMART" id="SM00823">
    <property type="entry name" value="PKS_PP"/>
    <property type="match status" value="1"/>
</dbReference>
<dbReference type="Pfam" id="PF13193">
    <property type="entry name" value="AMP-binding_C"/>
    <property type="match status" value="1"/>
</dbReference>
<dbReference type="Gene3D" id="3.30.300.30">
    <property type="match status" value="1"/>
</dbReference>
<keyword evidence="2" id="KW-0596">Phosphopantetheine</keyword>
<dbReference type="InterPro" id="IPR009081">
    <property type="entry name" value="PP-bd_ACP"/>
</dbReference>
<dbReference type="Gene3D" id="3.40.50.980">
    <property type="match status" value="2"/>
</dbReference>
<feature type="domain" description="Carrier" evidence="4">
    <location>
        <begin position="973"/>
        <end position="1048"/>
    </location>
</feature>
<dbReference type="InterPro" id="IPR025110">
    <property type="entry name" value="AMP-bd_C"/>
</dbReference>
<gene>
    <name evidence="5" type="ORF">K7862_36745</name>
</gene>
<dbReference type="NCBIfam" id="TIGR01733">
    <property type="entry name" value="AA-adenyl-dom"/>
    <property type="match status" value="1"/>
</dbReference>